<dbReference type="AlphaFoldDB" id="A0A387AR69"/>
<dbReference type="OrthoDB" id="9761531at2"/>
<evidence type="ECO:0000256" key="2">
    <source>
        <dbReference type="ARBA" id="ARBA00022475"/>
    </source>
</evidence>
<feature type="transmembrane region" description="Helical" evidence="6">
    <location>
        <begin position="44"/>
        <end position="64"/>
    </location>
</feature>
<feature type="transmembrane region" description="Helical" evidence="6">
    <location>
        <begin position="432"/>
        <end position="449"/>
    </location>
</feature>
<dbReference type="PANTHER" id="PTHR30619:SF1">
    <property type="entry name" value="RECOMBINATION PROTEIN 2"/>
    <property type="match status" value="1"/>
</dbReference>
<keyword evidence="3 6" id="KW-0812">Transmembrane</keyword>
<gene>
    <name evidence="8" type="ORF">D7I45_02765</name>
</gene>
<dbReference type="InterPro" id="IPR001279">
    <property type="entry name" value="Metallo-B-lactamas"/>
</dbReference>
<keyword evidence="2" id="KW-1003">Cell membrane</keyword>
<feature type="transmembrane region" description="Helical" evidence="6">
    <location>
        <begin position="262"/>
        <end position="285"/>
    </location>
</feature>
<feature type="transmembrane region" description="Helical" evidence="6">
    <location>
        <begin position="350"/>
        <end position="369"/>
    </location>
</feature>
<evidence type="ECO:0000256" key="3">
    <source>
        <dbReference type="ARBA" id="ARBA00022692"/>
    </source>
</evidence>
<keyword evidence="9" id="KW-1185">Reference proteome</keyword>
<dbReference type="EMBL" id="CP032626">
    <property type="protein sequence ID" value="AYF92463.1"/>
    <property type="molecule type" value="Genomic_DNA"/>
</dbReference>
<feature type="transmembrane region" description="Helical" evidence="6">
    <location>
        <begin position="6"/>
        <end position="32"/>
    </location>
</feature>
<keyword evidence="5 6" id="KW-0472">Membrane</keyword>
<dbReference type="InterPro" id="IPR036866">
    <property type="entry name" value="RibonucZ/Hydroxyglut_hydro"/>
</dbReference>
<name>A0A387AR69_9LACO</name>
<evidence type="ECO:0000256" key="5">
    <source>
        <dbReference type="ARBA" id="ARBA00023136"/>
    </source>
</evidence>
<keyword evidence="4 6" id="KW-1133">Transmembrane helix</keyword>
<evidence type="ECO:0000256" key="6">
    <source>
        <dbReference type="SAM" id="Phobius"/>
    </source>
</evidence>
<dbReference type="GO" id="GO:0030420">
    <property type="term" value="P:establishment of competence for transformation"/>
    <property type="evidence" value="ECO:0007669"/>
    <property type="project" value="InterPro"/>
</dbReference>
<dbReference type="NCBIfam" id="TIGR00361">
    <property type="entry name" value="ComEC_Rec2"/>
    <property type="match status" value="1"/>
</dbReference>
<evidence type="ECO:0000256" key="1">
    <source>
        <dbReference type="ARBA" id="ARBA00004651"/>
    </source>
</evidence>
<dbReference type="SUPFAM" id="SSF56281">
    <property type="entry name" value="Metallo-hydrolase/oxidoreductase"/>
    <property type="match status" value="1"/>
</dbReference>
<evidence type="ECO:0000259" key="7">
    <source>
        <dbReference type="SMART" id="SM00849"/>
    </source>
</evidence>
<proteinExistence type="predicted"/>
<dbReference type="CDD" id="cd07731">
    <property type="entry name" value="ComA-like_MBL-fold"/>
    <property type="match status" value="1"/>
</dbReference>
<evidence type="ECO:0000313" key="8">
    <source>
        <dbReference type="EMBL" id="AYF92463.1"/>
    </source>
</evidence>
<dbReference type="GO" id="GO:0005886">
    <property type="term" value="C:plasma membrane"/>
    <property type="evidence" value="ECO:0007669"/>
    <property type="project" value="UniProtKB-SubCell"/>
</dbReference>
<dbReference type="NCBIfam" id="TIGR00360">
    <property type="entry name" value="ComEC_N-term"/>
    <property type="match status" value="1"/>
</dbReference>
<evidence type="ECO:0000313" key="9">
    <source>
        <dbReference type="Proteomes" id="UP000272003"/>
    </source>
</evidence>
<feature type="transmembrane region" description="Helical" evidence="6">
    <location>
        <begin position="456"/>
        <end position="474"/>
    </location>
</feature>
<protein>
    <submittedName>
        <fullName evidence="8">DNA internalization-related competence protein ComEC/Rec2</fullName>
    </submittedName>
</protein>
<feature type="transmembrane region" description="Helical" evidence="6">
    <location>
        <begin position="320"/>
        <end position="338"/>
    </location>
</feature>
<dbReference type="Pfam" id="PF00753">
    <property type="entry name" value="Lactamase_B"/>
    <property type="match status" value="1"/>
</dbReference>
<feature type="transmembrane region" description="Helical" evidence="6">
    <location>
        <begin position="227"/>
        <end position="250"/>
    </location>
</feature>
<accession>A0A387AR69</accession>
<dbReference type="InterPro" id="IPR004477">
    <property type="entry name" value="ComEC_N"/>
</dbReference>
<sequence length="737" mass="83657">MKNLYVFPAILVGIVSIILFGESWLGWILFILWIIRILALKNKLVTLITTILVVIFVFIGIINLQNTQKKQRISNNQTELDLKVYPDEIKSSDNSFYGTFESQDSGEKYLASGNDYKKISSINYPFILHVKGEVKGIDGATNFNQFDAKSYYQSLGVFKKLTIKNMTVSHELSKKSIVNYIHFLRMKGINYFNTLPHPLNLYANSLFLGEMDGSFNDELTGIKSLGLIHLFSISGLHVYYIVSLMTLILVKLRITKEKINIILLILLPTYFILAGSSIGLLRSIISVEIGLLFKLFSKKSTALDTWSITFIVNLMMQPTMLLQFGCQLSYALAFGLIFTSRMKTIKQTIMMNLVSLPIIIYKLFTWHLLTMLANYLVIPIFSSIIMPIILIAIVVSPISYWIPQLVAWLLELFDVCINYLGGLPGNIVMGKPHIIVTLILFICTLWVIAETTKRKLLILFMLYLLTFMWIHFPISGEVSFFDVGQGDSALVREPFNKSVNLIDTGGKLQFGRKTPVYQADKISVNYLYSIGIDYVDNLALSHQDTDHVGDTPIILQKLKVKNLIIDDGMQNNGSFMQKVRPYLKNTKLITVKAGNKVKGFPFEIYHPFKPGLGSNEDSMVLSTQQGQKRWLFMGDLPSNGEKDIIHKYPQLKTDVLKLGHHGSNTSSSNEFLKFLHPELSVISAGRNNRYHHPSKETLEKLNSNGLKYVNTQNQGMISYRYGLFGKRFTEKLQGDNQ</sequence>
<reference evidence="8 9" key="1">
    <citation type="submission" date="2018-09" db="EMBL/GenBank/DDBJ databases">
        <title>Genome sequencing of strain BHWM-4.</title>
        <authorList>
            <person name="Heo J."/>
            <person name="Kim S.-J."/>
            <person name="Kwon S.-W."/>
        </authorList>
    </citation>
    <scope>NUCLEOTIDE SEQUENCE [LARGE SCALE GENOMIC DNA]</scope>
    <source>
        <strain evidence="8 9">BHWM-4</strain>
    </source>
</reference>
<dbReference type="Pfam" id="PF03772">
    <property type="entry name" value="Competence"/>
    <property type="match status" value="1"/>
</dbReference>
<evidence type="ECO:0000256" key="4">
    <source>
        <dbReference type="ARBA" id="ARBA00022989"/>
    </source>
</evidence>
<comment type="subcellular location">
    <subcellularLocation>
        <location evidence="1">Cell membrane</location>
        <topology evidence="1">Multi-pass membrane protein</topology>
    </subcellularLocation>
</comment>
<feature type="domain" description="Metallo-beta-lactamase" evidence="7">
    <location>
        <begin position="485"/>
        <end position="686"/>
    </location>
</feature>
<organism evidence="8 9">
    <name type="scientific">Apilactobacillus bombintestini</name>
    <dbReference type="NCBI Taxonomy" id="2419772"/>
    <lineage>
        <taxon>Bacteria</taxon>
        <taxon>Bacillati</taxon>
        <taxon>Bacillota</taxon>
        <taxon>Bacilli</taxon>
        <taxon>Lactobacillales</taxon>
        <taxon>Lactobacillaceae</taxon>
        <taxon>Apilactobacillus</taxon>
    </lineage>
</organism>
<feature type="transmembrane region" description="Helical" evidence="6">
    <location>
        <begin position="375"/>
        <end position="395"/>
    </location>
</feature>
<dbReference type="InterPro" id="IPR035681">
    <property type="entry name" value="ComA-like_MBL"/>
</dbReference>
<dbReference type="KEGG" id="abom:D7I45_02765"/>
<dbReference type="SMART" id="SM00849">
    <property type="entry name" value="Lactamase_B"/>
    <property type="match status" value="1"/>
</dbReference>
<dbReference type="InterPro" id="IPR004797">
    <property type="entry name" value="Competence_ComEC/Rec2"/>
</dbReference>
<feature type="transmembrane region" description="Helical" evidence="6">
    <location>
        <begin position="402"/>
        <end position="420"/>
    </location>
</feature>
<dbReference type="Proteomes" id="UP000272003">
    <property type="component" value="Chromosome"/>
</dbReference>
<dbReference type="Gene3D" id="3.60.15.10">
    <property type="entry name" value="Ribonuclease Z/Hydroxyacylglutathione hydrolase-like"/>
    <property type="match status" value="1"/>
</dbReference>
<dbReference type="PANTHER" id="PTHR30619">
    <property type="entry name" value="DNA INTERNALIZATION/COMPETENCE PROTEIN COMEC/REC2"/>
    <property type="match status" value="1"/>
</dbReference>
<dbReference type="InterPro" id="IPR052159">
    <property type="entry name" value="Competence_DNA_uptake"/>
</dbReference>